<organism evidence="3 4">
    <name type="scientific">Diploscapter pachys</name>
    <dbReference type="NCBI Taxonomy" id="2018661"/>
    <lineage>
        <taxon>Eukaryota</taxon>
        <taxon>Metazoa</taxon>
        <taxon>Ecdysozoa</taxon>
        <taxon>Nematoda</taxon>
        <taxon>Chromadorea</taxon>
        <taxon>Rhabditida</taxon>
        <taxon>Rhabditina</taxon>
        <taxon>Rhabditomorpha</taxon>
        <taxon>Rhabditoidea</taxon>
        <taxon>Rhabditidae</taxon>
        <taxon>Diploscapter</taxon>
    </lineage>
</organism>
<evidence type="ECO:0000313" key="4">
    <source>
        <dbReference type="Proteomes" id="UP000218231"/>
    </source>
</evidence>
<dbReference type="AlphaFoldDB" id="A0A2A2JDY8"/>
<name>A0A2A2JDY8_9BILA</name>
<dbReference type="Gene3D" id="2.70.220.10">
    <property type="entry name" value="Ganglioside GM2 activator"/>
    <property type="match status" value="1"/>
</dbReference>
<accession>A0A2A2JDY8</accession>
<dbReference type="PANTHER" id="PTHR37976:SF1">
    <property type="entry name" value="PROTEIN CBG16926"/>
    <property type="match status" value="1"/>
</dbReference>
<dbReference type="InterPro" id="IPR036846">
    <property type="entry name" value="GM2-AP_sf"/>
</dbReference>
<feature type="chain" id="PRO_5012606955" description="Phlebovirus glycoprotein G2 fusion domain-containing protein" evidence="2">
    <location>
        <begin position="21"/>
        <end position="275"/>
    </location>
</feature>
<protein>
    <recommendedName>
        <fullName evidence="5">Phlebovirus glycoprotein G2 fusion domain-containing protein</fullName>
    </recommendedName>
</protein>
<keyword evidence="4" id="KW-1185">Reference proteome</keyword>
<evidence type="ECO:0000256" key="1">
    <source>
        <dbReference type="ARBA" id="ARBA00022729"/>
    </source>
</evidence>
<keyword evidence="1 2" id="KW-0732">Signal</keyword>
<proteinExistence type="predicted"/>
<feature type="signal peptide" evidence="2">
    <location>
        <begin position="1"/>
        <end position="20"/>
    </location>
</feature>
<sequence>MLLHPLCLFIPVLLTNLVSTLDFHDELSFQLDLIKHQPCIHSQKSKWHKKIEFEAGNANGGPKLETVQGKNNCFKIGGKVQIHEDITGELSIFIEIRNSPNKKQVPEMCQKQPETGCGGIGSCLYCNVCKNFDELAVEAQLLLDGKPVKCTDGLKKGVYENIDLQFCLPKMEEILKSQGLSKETFLQLIQGENENSLRATGVFATVYLFDSDVSKQMSTQARVVSVYRKTKKSLFKNEQLPAEVYWSLPFNQMIATQQPYIACHKIYANLKVLKQ</sequence>
<dbReference type="EMBL" id="LIAE01010508">
    <property type="protein sequence ID" value="PAV59732.1"/>
    <property type="molecule type" value="Genomic_DNA"/>
</dbReference>
<dbReference type="PANTHER" id="PTHR37976">
    <property type="entry name" value="PROTEIN CBG16927"/>
    <property type="match status" value="1"/>
</dbReference>
<comment type="caution">
    <text evidence="3">The sequence shown here is derived from an EMBL/GenBank/DDBJ whole genome shotgun (WGS) entry which is preliminary data.</text>
</comment>
<dbReference type="OrthoDB" id="5812527at2759"/>
<dbReference type="SUPFAM" id="SSF63707">
    <property type="entry name" value="Ganglioside M2 (gm2) activator"/>
    <property type="match status" value="1"/>
</dbReference>
<evidence type="ECO:0000313" key="3">
    <source>
        <dbReference type="EMBL" id="PAV59732.1"/>
    </source>
</evidence>
<gene>
    <name evidence="3" type="ORF">WR25_23710</name>
</gene>
<reference evidence="3 4" key="1">
    <citation type="journal article" date="2017" name="Curr. Biol.">
        <title>Genome architecture and evolution of a unichromosomal asexual nematode.</title>
        <authorList>
            <person name="Fradin H."/>
            <person name="Zegar C."/>
            <person name="Gutwein M."/>
            <person name="Lucas J."/>
            <person name="Kovtun M."/>
            <person name="Corcoran D."/>
            <person name="Baugh L.R."/>
            <person name="Kiontke K."/>
            <person name="Gunsalus K."/>
            <person name="Fitch D.H."/>
            <person name="Piano F."/>
        </authorList>
    </citation>
    <scope>NUCLEOTIDE SEQUENCE [LARGE SCALE GENOMIC DNA]</scope>
    <source>
        <strain evidence="3">PF1309</strain>
    </source>
</reference>
<evidence type="ECO:0000256" key="2">
    <source>
        <dbReference type="SAM" id="SignalP"/>
    </source>
</evidence>
<dbReference type="Proteomes" id="UP000218231">
    <property type="component" value="Unassembled WGS sequence"/>
</dbReference>
<evidence type="ECO:0008006" key="5">
    <source>
        <dbReference type="Google" id="ProtNLM"/>
    </source>
</evidence>